<comment type="caution">
    <text evidence="10">The sequence shown here is derived from an EMBL/GenBank/DDBJ whole genome shotgun (WGS) entry which is preliminary data.</text>
</comment>
<feature type="domain" description="PIN" evidence="9">
    <location>
        <begin position="4"/>
        <end position="122"/>
    </location>
</feature>
<evidence type="ECO:0000256" key="7">
    <source>
        <dbReference type="ARBA" id="ARBA00038093"/>
    </source>
</evidence>
<evidence type="ECO:0000256" key="2">
    <source>
        <dbReference type="ARBA" id="ARBA00022649"/>
    </source>
</evidence>
<evidence type="ECO:0000256" key="4">
    <source>
        <dbReference type="ARBA" id="ARBA00022723"/>
    </source>
</evidence>
<evidence type="ECO:0000256" key="3">
    <source>
        <dbReference type="ARBA" id="ARBA00022722"/>
    </source>
</evidence>
<dbReference type="GO" id="GO:0004540">
    <property type="term" value="F:RNA nuclease activity"/>
    <property type="evidence" value="ECO:0007669"/>
    <property type="project" value="InterPro"/>
</dbReference>
<dbReference type="GO" id="GO:0000287">
    <property type="term" value="F:magnesium ion binding"/>
    <property type="evidence" value="ECO:0007669"/>
    <property type="project" value="UniProtKB-UniRule"/>
</dbReference>
<dbReference type="GO" id="GO:0090729">
    <property type="term" value="F:toxin activity"/>
    <property type="evidence" value="ECO:0007669"/>
    <property type="project" value="UniProtKB-KW"/>
</dbReference>
<evidence type="ECO:0000313" key="11">
    <source>
        <dbReference type="Proteomes" id="UP000004105"/>
    </source>
</evidence>
<feature type="binding site" evidence="8">
    <location>
        <position position="7"/>
    </location>
    <ligand>
        <name>Mg(2+)</name>
        <dbReference type="ChEBI" id="CHEBI:18420"/>
    </ligand>
</feature>
<evidence type="ECO:0000256" key="8">
    <source>
        <dbReference type="HAMAP-Rule" id="MF_00265"/>
    </source>
</evidence>
<dbReference type="InterPro" id="IPR022907">
    <property type="entry name" value="VapC_family"/>
</dbReference>
<dbReference type="EMBL" id="AFAY01000002">
    <property type="protein sequence ID" value="EGF12279.1"/>
    <property type="molecule type" value="Genomic_DNA"/>
</dbReference>
<evidence type="ECO:0000313" key="10">
    <source>
        <dbReference type="EMBL" id="EGF12279.1"/>
    </source>
</evidence>
<dbReference type="EC" id="3.1.-.-" evidence="8"/>
<dbReference type="Gene3D" id="3.40.50.1010">
    <property type="entry name" value="5'-nuclease"/>
    <property type="match status" value="1"/>
</dbReference>
<dbReference type="Proteomes" id="UP000004105">
    <property type="component" value="Unassembled WGS sequence"/>
</dbReference>
<evidence type="ECO:0000256" key="5">
    <source>
        <dbReference type="ARBA" id="ARBA00022801"/>
    </source>
</evidence>
<dbReference type="InterPro" id="IPR050556">
    <property type="entry name" value="Type_II_TA_system_RNase"/>
</dbReference>
<dbReference type="HAMAP" id="MF_00265">
    <property type="entry name" value="VapC_Nob1"/>
    <property type="match status" value="1"/>
</dbReference>
<comment type="similarity">
    <text evidence="7 8">Belongs to the PINc/VapC protein family.</text>
</comment>
<keyword evidence="8" id="KW-0800">Toxin</keyword>
<dbReference type="RefSeq" id="WP_007341083.1">
    <property type="nucleotide sequence ID" value="NZ_GL878494.1"/>
</dbReference>
<dbReference type="InterPro" id="IPR002716">
    <property type="entry name" value="PIN_dom"/>
</dbReference>
<dbReference type="SUPFAM" id="SSF88723">
    <property type="entry name" value="PIN domain-like"/>
    <property type="match status" value="1"/>
</dbReference>
<keyword evidence="2 8" id="KW-1277">Toxin-antitoxin system</keyword>
<accession>F2B8I4</accession>
<keyword evidence="3 8" id="KW-0540">Nuclease</keyword>
<dbReference type="OrthoDB" id="9796690at2"/>
<comment type="function">
    <text evidence="8">Toxic component of a toxin-antitoxin (TA) system. An RNase.</text>
</comment>
<dbReference type="GO" id="GO:0016787">
    <property type="term" value="F:hydrolase activity"/>
    <property type="evidence" value="ECO:0007669"/>
    <property type="project" value="UniProtKB-KW"/>
</dbReference>
<keyword evidence="4 8" id="KW-0479">Metal-binding</keyword>
<proteinExistence type="inferred from homology"/>
<keyword evidence="5 8" id="KW-0378">Hydrolase</keyword>
<dbReference type="PANTHER" id="PTHR33653">
    <property type="entry name" value="RIBONUCLEASE VAPC2"/>
    <property type="match status" value="1"/>
</dbReference>
<dbReference type="PANTHER" id="PTHR33653:SF1">
    <property type="entry name" value="RIBONUCLEASE VAPC2"/>
    <property type="match status" value="1"/>
</dbReference>
<dbReference type="CDD" id="cd18740">
    <property type="entry name" value="PIN_VapC4-5_FitB-like"/>
    <property type="match status" value="1"/>
</dbReference>
<reference evidence="10 11" key="1">
    <citation type="submission" date="2011-02" db="EMBL/GenBank/DDBJ databases">
        <authorList>
            <person name="Muzny D."/>
            <person name="Qin X."/>
            <person name="Deng J."/>
            <person name="Jiang H."/>
            <person name="Liu Y."/>
            <person name="Qu J."/>
            <person name="Song X.-Z."/>
            <person name="Zhang L."/>
            <person name="Thornton R."/>
            <person name="Coyle M."/>
            <person name="Francisco L."/>
            <person name="Jackson L."/>
            <person name="Javaid M."/>
            <person name="Korchina V."/>
            <person name="Kovar C."/>
            <person name="Mata R."/>
            <person name="Mathew T."/>
            <person name="Ngo R."/>
            <person name="Nguyen L."/>
            <person name="Nguyen N."/>
            <person name="Okwuonu G."/>
            <person name="Ongeri F."/>
            <person name="Pham C."/>
            <person name="Simmons D."/>
            <person name="Wilczek-Boney K."/>
            <person name="Hale W."/>
            <person name="Jakkamsetti A."/>
            <person name="Pham P."/>
            <person name="Ruth R."/>
            <person name="San Lucas F."/>
            <person name="Warren J."/>
            <person name="Zhang J."/>
            <person name="Zhao Z."/>
            <person name="Zhou C."/>
            <person name="Zhu D."/>
            <person name="Lee S."/>
            <person name="Bess C."/>
            <person name="Blankenburg K."/>
            <person name="Forbes L."/>
            <person name="Fu Q."/>
            <person name="Gubbala S."/>
            <person name="Hirani K."/>
            <person name="Jayaseelan J.C."/>
            <person name="Lara F."/>
            <person name="Munidasa M."/>
            <person name="Palculict T."/>
            <person name="Patil S."/>
            <person name="Pu L.-L."/>
            <person name="Saada N."/>
            <person name="Tang L."/>
            <person name="Weissenberger G."/>
            <person name="Zhu Y."/>
            <person name="Hemphill L."/>
            <person name="Shang Y."/>
            <person name="Youmans B."/>
            <person name="Ayvaz T."/>
            <person name="Ross M."/>
            <person name="Santibanez J."/>
            <person name="Aqrawi P."/>
            <person name="Gross S."/>
            <person name="Joshi V."/>
            <person name="Fowler G."/>
            <person name="Nazareth L."/>
            <person name="Reid J."/>
            <person name="Worley K."/>
            <person name="Petrosino J."/>
            <person name="Highlander S."/>
            <person name="Gibbs R."/>
        </authorList>
    </citation>
    <scope>NUCLEOTIDE SEQUENCE [LARGE SCALE GENOMIC DNA]</scope>
    <source>
        <strain evidence="10 11">ATCC BAA-1200</strain>
    </source>
</reference>
<dbReference type="HOGENOM" id="CLU_118482_5_3_4"/>
<gene>
    <name evidence="8 10" type="primary">vapC</name>
    <name evidence="10" type="ORF">HMPREF9123_0068</name>
</gene>
<feature type="binding site" evidence="8">
    <location>
        <position position="98"/>
    </location>
    <ligand>
        <name>Mg(2+)</name>
        <dbReference type="ChEBI" id="CHEBI:18420"/>
    </ligand>
</feature>
<keyword evidence="6 8" id="KW-0460">Magnesium</keyword>
<evidence type="ECO:0000256" key="6">
    <source>
        <dbReference type="ARBA" id="ARBA00022842"/>
    </source>
</evidence>
<dbReference type="Pfam" id="PF01850">
    <property type="entry name" value="PIN"/>
    <property type="match status" value="1"/>
</dbReference>
<dbReference type="InterPro" id="IPR029060">
    <property type="entry name" value="PIN-like_dom_sf"/>
</dbReference>
<name>F2B8I4_9NEIS</name>
<protein>
    <recommendedName>
        <fullName evidence="8">Ribonuclease VapC</fullName>
        <shortName evidence="8">RNase VapC</shortName>
        <ecNumber evidence="8">3.1.-.-</ecNumber>
    </recommendedName>
    <alternativeName>
        <fullName evidence="8">Toxin VapC</fullName>
    </alternativeName>
</protein>
<organism evidence="10 11">
    <name type="scientific">Neisseria bacilliformis ATCC BAA-1200</name>
    <dbReference type="NCBI Taxonomy" id="888742"/>
    <lineage>
        <taxon>Bacteria</taxon>
        <taxon>Pseudomonadati</taxon>
        <taxon>Pseudomonadota</taxon>
        <taxon>Betaproteobacteria</taxon>
        <taxon>Neisseriales</taxon>
        <taxon>Neisseriaceae</taxon>
        <taxon>Neisseria</taxon>
    </lineage>
</organism>
<keyword evidence="11" id="KW-1185">Reference proteome</keyword>
<evidence type="ECO:0000256" key="1">
    <source>
        <dbReference type="ARBA" id="ARBA00001946"/>
    </source>
</evidence>
<dbReference type="AlphaFoldDB" id="F2B8I4"/>
<evidence type="ECO:0000259" key="9">
    <source>
        <dbReference type="Pfam" id="PF01850"/>
    </source>
</evidence>
<comment type="cofactor">
    <cofactor evidence="1 8">
        <name>Mg(2+)</name>
        <dbReference type="ChEBI" id="CHEBI:18420"/>
    </cofactor>
</comment>
<sequence>MKKYLLDTNIVSLAVRGNNHVLKHLTSVPMSELCISAITHAELMYGLAKRPEARRLHRLVSEFLLRVDVLPFDTAVAEVYGTFRAGVEASGRSLSAPDMQIAAHAHGIGAVLVSNDRAFSYIHGLSVEDWSSDEE</sequence>